<comment type="cofactor">
    <cofactor evidence="1">
        <name>Mn(2+)</name>
        <dbReference type="ChEBI" id="CHEBI:29035"/>
    </cofactor>
</comment>
<dbReference type="InterPro" id="IPR020848">
    <property type="entry name" value="AP_endonuclease_F1_CS"/>
</dbReference>
<evidence type="ECO:0000256" key="5">
    <source>
        <dbReference type="ARBA" id="ARBA00022842"/>
    </source>
</evidence>
<dbReference type="GO" id="GO:0006281">
    <property type="term" value="P:DNA repair"/>
    <property type="evidence" value="ECO:0007669"/>
    <property type="project" value="InterPro"/>
</dbReference>
<feature type="binding site" evidence="7">
    <location>
        <position position="253"/>
    </location>
    <ligand>
        <name>Mg(2+)</name>
        <dbReference type="ChEBI" id="CHEBI:18420"/>
        <label>1</label>
    </ligand>
</feature>
<keyword evidence="11" id="KW-1185">Reference proteome</keyword>
<dbReference type="PROSITE" id="PS51435">
    <property type="entry name" value="AP_NUCLEASE_F1_4"/>
    <property type="match status" value="1"/>
</dbReference>
<gene>
    <name evidence="10" type="primary">xth</name>
    <name evidence="10" type="ORF">JDN41_10300</name>
</gene>
<evidence type="ECO:0000313" key="11">
    <source>
        <dbReference type="Proteomes" id="UP000623250"/>
    </source>
</evidence>
<dbReference type="GO" id="GO:0008311">
    <property type="term" value="F:double-stranded DNA 3'-5' DNA exonuclease activity"/>
    <property type="evidence" value="ECO:0007669"/>
    <property type="project" value="UniProtKB-EC"/>
</dbReference>
<feature type="binding site" evidence="7">
    <location>
        <position position="35"/>
    </location>
    <ligand>
        <name>Mg(2+)</name>
        <dbReference type="ChEBI" id="CHEBI:18420"/>
        <label>1</label>
    </ligand>
</feature>
<feature type="site" description="Interaction with DNA substrate" evidence="8">
    <location>
        <position position="253"/>
    </location>
</feature>
<dbReference type="InterPro" id="IPR036691">
    <property type="entry name" value="Endo/exonu/phosph_ase_sf"/>
</dbReference>
<dbReference type="InterPro" id="IPR005135">
    <property type="entry name" value="Endo/exonuclease/phosphatase"/>
</dbReference>
<dbReference type="CDD" id="cd09086">
    <property type="entry name" value="ExoIII-like_AP-endo"/>
    <property type="match status" value="1"/>
</dbReference>
<dbReference type="InterPro" id="IPR020847">
    <property type="entry name" value="AP_endonuclease_F1_BS"/>
</dbReference>
<dbReference type="SUPFAM" id="SSF56219">
    <property type="entry name" value="DNase I-like"/>
    <property type="match status" value="1"/>
</dbReference>
<dbReference type="EMBL" id="JAEMUK010000022">
    <property type="protein sequence ID" value="MBJ7543951.1"/>
    <property type="molecule type" value="Genomic_DNA"/>
</dbReference>
<accession>A0A8I1GH73</accession>
<dbReference type="NCBIfam" id="TIGR00633">
    <property type="entry name" value="xth"/>
    <property type="match status" value="1"/>
</dbReference>
<feature type="active site" description="Proton donor/acceptor" evidence="6">
    <location>
        <position position="152"/>
    </location>
</feature>
<dbReference type="AlphaFoldDB" id="A0A8I1GH73"/>
<feature type="binding site" evidence="7">
    <location>
        <position position="154"/>
    </location>
    <ligand>
        <name>Mg(2+)</name>
        <dbReference type="ChEBI" id="CHEBI:18420"/>
        <label>1</label>
    </ligand>
</feature>
<comment type="cofactor">
    <cofactor evidence="7">
        <name>Mg(2+)</name>
        <dbReference type="ChEBI" id="CHEBI:18420"/>
    </cofactor>
    <cofactor evidence="7">
        <name>Mn(2+)</name>
        <dbReference type="ChEBI" id="CHEBI:29035"/>
    </cofactor>
    <text evidence="7">Probably binds two magnesium or manganese ions per subunit.</text>
</comment>
<dbReference type="Pfam" id="PF03372">
    <property type="entry name" value="Exo_endo_phos"/>
    <property type="match status" value="1"/>
</dbReference>
<feature type="domain" description="Endonuclease/exonuclease/phosphatase" evidence="9">
    <location>
        <begin position="5"/>
        <end position="253"/>
    </location>
</feature>
<sequence>MLTVATWNVNSIKQRESAAVQWLKRARPDVLCLQEIKCQTEAFPSGAFEDLGYNCAVIGQKSFNGVAILSKFPIDETVVGLPGDDTDEQSRYIEAVLSLPGGGAFRVASVYAPNGNPVASPKLDYKLAWLARFKAHVETLLSYEEPFALAGDYNIIPRGIDVYNPAAWAEDALFRLESRQAFRRILNLGLADAVEACNSGGGQFTFWDYQAGAWQKNLGLRIDHILLSPQAFSRLRSAVIDRTPRSWDKPSDHTPVKVTLGM</sequence>
<evidence type="ECO:0000313" key="10">
    <source>
        <dbReference type="EMBL" id="MBJ7543951.1"/>
    </source>
</evidence>
<feature type="binding site" evidence="7">
    <location>
        <position position="8"/>
    </location>
    <ligand>
        <name>Mg(2+)</name>
        <dbReference type="ChEBI" id="CHEBI:18420"/>
        <label>1</label>
    </ligand>
</feature>
<evidence type="ECO:0000256" key="3">
    <source>
        <dbReference type="ARBA" id="ARBA00022723"/>
    </source>
</evidence>
<dbReference type="GO" id="GO:0004519">
    <property type="term" value="F:endonuclease activity"/>
    <property type="evidence" value="ECO:0007669"/>
    <property type="project" value="InterPro"/>
</dbReference>
<organism evidence="10 11">
    <name type="scientific">Rhodomicrobium udaipurense</name>
    <dbReference type="NCBI Taxonomy" id="1202716"/>
    <lineage>
        <taxon>Bacteria</taxon>
        <taxon>Pseudomonadati</taxon>
        <taxon>Pseudomonadota</taxon>
        <taxon>Alphaproteobacteria</taxon>
        <taxon>Hyphomicrobiales</taxon>
        <taxon>Hyphomicrobiaceae</taxon>
        <taxon>Rhodomicrobium</taxon>
    </lineage>
</organism>
<dbReference type="PANTHER" id="PTHR43250">
    <property type="entry name" value="EXODEOXYRIBONUCLEASE III"/>
    <property type="match status" value="1"/>
</dbReference>
<protein>
    <submittedName>
        <fullName evidence="10">Exodeoxyribonuclease III</fullName>
        <ecNumber evidence="10">3.1.11.2</ecNumber>
    </submittedName>
</protein>
<comment type="caution">
    <text evidence="10">The sequence shown here is derived from an EMBL/GenBank/DDBJ whole genome shotgun (WGS) entry which is preliminary data.</text>
</comment>
<proteinExistence type="inferred from homology"/>
<feature type="active site" evidence="6">
    <location>
        <position position="111"/>
    </location>
</feature>
<dbReference type="GO" id="GO:0003677">
    <property type="term" value="F:DNA binding"/>
    <property type="evidence" value="ECO:0007669"/>
    <property type="project" value="InterPro"/>
</dbReference>
<evidence type="ECO:0000256" key="1">
    <source>
        <dbReference type="ARBA" id="ARBA00001936"/>
    </source>
</evidence>
<evidence type="ECO:0000256" key="2">
    <source>
        <dbReference type="ARBA" id="ARBA00007092"/>
    </source>
</evidence>
<keyword evidence="5 7" id="KW-0460">Magnesium</keyword>
<dbReference type="Gene3D" id="3.60.10.10">
    <property type="entry name" value="Endonuclease/exonuclease/phosphatase"/>
    <property type="match status" value="1"/>
</dbReference>
<feature type="active site" description="Proton acceptor" evidence="6">
    <location>
        <position position="253"/>
    </location>
</feature>
<keyword evidence="4 10" id="KW-0378">Hydrolase</keyword>
<feature type="site" description="Important for catalytic activity" evidence="8">
    <location>
        <position position="223"/>
    </location>
</feature>
<keyword evidence="7" id="KW-0464">Manganese</keyword>
<dbReference type="NCBIfam" id="TIGR00195">
    <property type="entry name" value="exoDNase_III"/>
    <property type="match status" value="1"/>
</dbReference>
<feature type="binding site" evidence="7">
    <location>
        <position position="252"/>
    </location>
    <ligand>
        <name>Mg(2+)</name>
        <dbReference type="ChEBI" id="CHEBI:18420"/>
        <label>1</label>
    </ligand>
</feature>
<keyword evidence="3 7" id="KW-0479">Metal-binding</keyword>
<dbReference type="PROSITE" id="PS00726">
    <property type="entry name" value="AP_NUCLEASE_F1_1"/>
    <property type="match status" value="1"/>
</dbReference>
<dbReference type="Proteomes" id="UP000623250">
    <property type="component" value="Unassembled WGS sequence"/>
</dbReference>
<comment type="similarity">
    <text evidence="2">Belongs to the DNA repair enzymes AP/ExoA family.</text>
</comment>
<evidence type="ECO:0000256" key="4">
    <source>
        <dbReference type="ARBA" id="ARBA00022801"/>
    </source>
</evidence>
<evidence type="ECO:0000256" key="7">
    <source>
        <dbReference type="PIRSR" id="PIRSR604808-2"/>
    </source>
</evidence>
<dbReference type="PANTHER" id="PTHR43250:SF2">
    <property type="entry name" value="EXODEOXYRIBONUCLEASE III"/>
    <property type="match status" value="1"/>
</dbReference>
<dbReference type="EC" id="3.1.11.2" evidence="10"/>
<name>A0A8I1GH73_9HYPH</name>
<feature type="site" description="Transition state stabilizer" evidence="8">
    <location>
        <position position="154"/>
    </location>
</feature>
<feature type="binding site" evidence="7">
    <location>
        <position position="152"/>
    </location>
    <ligand>
        <name>Mg(2+)</name>
        <dbReference type="ChEBI" id="CHEBI:18420"/>
        <label>1</label>
    </ligand>
</feature>
<dbReference type="PROSITE" id="PS00728">
    <property type="entry name" value="AP_NUCLEASE_F1_3"/>
    <property type="match status" value="1"/>
</dbReference>
<evidence type="ECO:0000256" key="8">
    <source>
        <dbReference type="PIRSR" id="PIRSR604808-3"/>
    </source>
</evidence>
<dbReference type="InterPro" id="IPR004808">
    <property type="entry name" value="AP_endonuc_1"/>
</dbReference>
<evidence type="ECO:0000256" key="6">
    <source>
        <dbReference type="PIRSR" id="PIRSR604808-1"/>
    </source>
</evidence>
<dbReference type="RefSeq" id="WP_037236960.1">
    <property type="nucleotide sequence ID" value="NZ_JAEMUK010000022.1"/>
</dbReference>
<reference evidence="10 11" key="1">
    <citation type="submission" date="2020-12" db="EMBL/GenBank/DDBJ databases">
        <title>Revised draft genomes of Rhodomicrobium vannielii ATCC 17100 and Rhodomicrobium udaipurense JA643.</title>
        <authorList>
            <person name="Conners E.M."/>
            <person name="Davenport E.J."/>
            <person name="Bose A."/>
        </authorList>
    </citation>
    <scope>NUCLEOTIDE SEQUENCE [LARGE SCALE GENOMIC DNA]</scope>
    <source>
        <strain evidence="10 11">JA643</strain>
    </source>
</reference>
<dbReference type="GO" id="GO:0046872">
    <property type="term" value="F:metal ion binding"/>
    <property type="evidence" value="ECO:0007669"/>
    <property type="project" value="UniProtKB-KW"/>
</dbReference>
<evidence type="ECO:0000259" key="9">
    <source>
        <dbReference type="Pfam" id="PF03372"/>
    </source>
</evidence>
<dbReference type="InterPro" id="IPR037493">
    <property type="entry name" value="ExoIII-like"/>
</dbReference>